<dbReference type="eggNOG" id="COG0577">
    <property type="taxonomic scope" value="Bacteria"/>
</dbReference>
<dbReference type="KEGG" id="gba:J421_2028"/>
<feature type="transmembrane region" description="Helical" evidence="7">
    <location>
        <begin position="364"/>
        <end position="394"/>
    </location>
</feature>
<dbReference type="InterPro" id="IPR025857">
    <property type="entry name" value="MacB_PCD"/>
</dbReference>
<dbReference type="PANTHER" id="PTHR30572:SF4">
    <property type="entry name" value="ABC TRANSPORTER PERMEASE YTRF"/>
    <property type="match status" value="1"/>
</dbReference>
<feature type="transmembrane region" description="Helical" evidence="7">
    <location>
        <begin position="680"/>
        <end position="700"/>
    </location>
</feature>
<evidence type="ECO:0000256" key="3">
    <source>
        <dbReference type="ARBA" id="ARBA00022692"/>
    </source>
</evidence>
<accession>W0RGV6</accession>
<feature type="transmembrane region" description="Helical" evidence="7">
    <location>
        <begin position="312"/>
        <end position="344"/>
    </location>
</feature>
<organism evidence="10 11">
    <name type="scientific">Gemmatirosa kalamazoonensis</name>
    <dbReference type="NCBI Taxonomy" id="861299"/>
    <lineage>
        <taxon>Bacteria</taxon>
        <taxon>Pseudomonadati</taxon>
        <taxon>Gemmatimonadota</taxon>
        <taxon>Gemmatimonadia</taxon>
        <taxon>Gemmatimonadales</taxon>
        <taxon>Gemmatimonadaceae</taxon>
        <taxon>Gemmatirosa</taxon>
    </lineage>
</organism>
<comment type="subcellular location">
    <subcellularLocation>
        <location evidence="1">Cell membrane</location>
        <topology evidence="1">Multi-pass membrane protein</topology>
    </subcellularLocation>
</comment>
<dbReference type="OrthoDB" id="5933722at2"/>
<feature type="domain" description="MacB-like periplasmic core" evidence="9">
    <location>
        <begin position="23"/>
        <end position="229"/>
    </location>
</feature>
<dbReference type="EMBL" id="CP007128">
    <property type="protein sequence ID" value="AHG89565.1"/>
    <property type="molecule type" value="Genomic_DNA"/>
</dbReference>
<keyword evidence="11" id="KW-1185">Reference proteome</keyword>
<protein>
    <submittedName>
        <fullName evidence="10">Permease</fullName>
    </submittedName>
</protein>
<feature type="transmembrane region" description="Helical" evidence="7">
    <location>
        <begin position="733"/>
        <end position="756"/>
    </location>
</feature>
<evidence type="ECO:0000256" key="2">
    <source>
        <dbReference type="ARBA" id="ARBA00022475"/>
    </source>
</evidence>
<sequence>MSHVLQDVRLALRGLRRAPAFTAAVLVVLALGIGMASAMVTVYDAVLRRPLPVRDQDRLVAPRTYDKAGVELALWPEELEQLGRDSRTMRGVGGFAHWGSNETPLRDGDRALVLNRSVVAGPFFDVLGARPTLGRLLRPEDHVKGAPPVLVLSYAAWRRDFGGDPRVVGRKLREPYQQTWYTIVGVAPAGLDYPLGTDYWMPLGGFARSLLSVVARLAPGATPAAARAEYLAFSRRVDEKHPVRFAPVRAEAPLLVDAIGGDARPMLAALTAAVALLLAIACVNVGNLLLLRATGRARELAVRRALGAGPGAVARMLVVESALLGVVGGALGLACATVLLRALVAVAPAKLPRVDVVSLAGAPVAIAAGVTALAVLLFGVAPALVATRGALAALLRHDARSGRESIGRRRVRHALVAVQVALALVTLAGAGLLARSLRRLERQPLGYTPTHLAVLTLATPVPQPGPPKVTPGGTIVDWVTLGEQLLARLEALPGVVAATPVVVPPFVGTNVFNVRLAPADAPDPLAVSAMMSWEIGGPHYFATLGTPLIRGRGFSATDVENAPPVAVVSESLARRFWGDGDPIGRRLRAPGDTSAVTIIGVAADTRLRSLRDPAMVIYYPWRQGYWQGLFAIRTDRDLALVLPSVRRLLHDVDPRIDLWRAQTMDDYLAGPLAQPRLSTVLLSGFGVVALLLAAIGLYGVMASAVREQTREIGVRMTLGATPSRVRGDVLRRALAVAGVGAVAGLAGALVGTRLLASQLYEVTPTDPLALLGACALLLAVALVAAFVPARSATRVDPARALRAE</sequence>
<reference evidence="10 11" key="1">
    <citation type="journal article" date="2014" name="Genome Announc.">
        <title>Genome Sequence and Methylome of Soil Bacterium Gemmatirosa kalamazoonensis KBS708T, a Member of the Rarely Cultivated Gemmatimonadetes Phylum.</title>
        <authorList>
            <person name="Debruyn J.M."/>
            <person name="Radosevich M."/>
            <person name="Wommack K.E."/>
            <person name="Polson S.W."/>
            <person name="Hauser L.J."/>
            <person name="Fawaz M.N."/>
            <person name="Korlach J."/>
            <person name="Tsai Y.C."/>
        </authorList>
    </citation>
    <scope>NUCLEOTIDE SEQUENCE [LARGE SCALE GENOMIC DNA]</scope>
    <source>
        <strain evidence="10 11">KBS708</strain>
    </source>
</reference>
<dbReference type="Pfam" id="PF12704">
    <property type="entry name" value="MacB_PCD"/>
    <property type="match status" value="2"/>
</dbReference>
<keyword evidence="5 7" id="KW-0472">Membrane</keyword>
<dbReference type="InterPro" id="IPR003838">
    <property type="entry name" value="ABC3_permease_C"/>
</dbReference>
<proteinExistence type="inferred from homology"/>
<dbReference type="STRING" id="861299.J421_2028"/>
<feature type="domain" description="ABC3 transporter permease C-terminal" evidence="8">
    <location>
        <begin position="685"/>
        <end position="797"/>
    </location>
</feature>
<keyword evidence="3 7" id="KW-0812">Transmembrane</keyword>
<keyword evidence="4 7" id="KW-1133">Transmembrane helix</keyword>
<dbReference type="GO" id="GO:0022857">
    <property type="term" value="F:transmembrane transporter activity"/>
    <property type="evidence" value="ECO:0007669"/>
    <property type="project" value="TreeGrafter"/>
</dbReference>
<dbReference type="InterPro" id="IPR017800">
    <property type="entry name" value="ADOP"/>
</dbReference>
<dbReference type="RefSeq" id="WP_158508731.1">
    <property type="nucleotide sequence ID" value="NZ_CP007128.1"/>
</dbReference>
<dbReference type="Proteomes" id="UP000019151">
    <property type="component" value="Chromosome"/>
</dbReference>
<dbReference type="AlphaFoldDB" id="W0RGV6"/>
<feature type="transmembrane region" description="Helical" evidence="7">
    <location>
        <begin position="768"/>
        <end position="789"/>
    </location>
</feature>
<feature type="transmembrane region" description="Helical" evidence="7">
    <location>
        <begin position="266"/>
        <end position="291"/>
    </location>
</feature>
<evidence type="ECO:0000256" key="7">
    <source>
        <dbReference type="SAM" id="Phobius"/>
    </source>
</evidence>
<comment type="similarity">
    <text evidence="6">Belongs to the ABC-4 integral membrane protein family.</text>
</comment>
<dbReference type="PANTHER" id="PTHR30572">
    <property type="entry name" value="MEMBRANE COMPONENT OF TRANSPORTER-RELATED"/>
    <property type="match status" value="1"/>
</dbReference>
<feature type="transmembrane region" description="Helical" evidence="7">
    <location>
        <begin position="21"/>
        <end position="43"/>
    </location>
</feature>
<dbReference type="HOGENOM" id="CLU_009433_1_0_0"/>
<evidence type="ECO:0000256" key="5">
    <source>
        <dbReference type="ARBA" id="ARBA00023136"/>
    </source>
</evidence>
<dbReference type="InParanoid" id="W0RGV6"/>
<name>W0RGV6_9BACT</name>
<feature type="transmembrane region" description="Helical" evidence="7">
    <location>
        <begin position="414"/>
        <end position="434"/>
    </location>
</feature>
<evidence type="ECO:0000256" key="4">
    <source>
        <dbReference type="ARBA" id="ARBA00022989"/>
    </source>
</evidence>
<gene>
    <name evidence="10" type="ORF">J421_2028</name>
</gene>
<dbReference type="PATRIC" id="fig|861299.3.peg.2066"/>
<evidence type="ECO:0000259" key="8">
    <source>
        <dbReference type="Pfam" id="PF02687"/>
    </source>
</evidence>
<dbReference type="NCBIfam" id="TIGR03434">
    <property type="entry name" value="ADOP"/>
    <property type="match status" value="1"/>
</dbReference>
<evidence type="ECO:0000313" key="10">
    <source>
        <dbReference type="EMBL" id="AHG89565.1"/>
    </source>
</evidence>
<evidence type="ECO:0000256" key="6">
    <source>
        <dbReference type="ARBA" id="ARBA00038076"/>
    </source>
</evidence>
<dbReference type="Pfam" id="PF02687">
    <property type="entry name" value="FtsX"/>
    <property type="match status" value="2"/>
</dbReference>
<feature type="domain" description="ABC3 transporter permease C-terminal" evidence="8">
    <location>
        <begin position="273"/>
        <end position="386"/>
    </location>
</feature>
<evidence type="ECO:0000259" key="9">
    <source>
        <dbReference type="Pfam" id="PF12704"/>
    </source>
</evidence>
<evidence type="ECO:0000313" key="11">
    <source>
        <dbReference type="Proteomes" id="UP000019151"/>
    </source>
</evidence>
<dbReference type="InterPro" id="IPR050250">
    <property type="entry name" value="Macrolide_Exporter_MacB"/>
</dbReference>
<evidence type="ECO:0000256" key="1">
    <source>
        <dbReference type="ARBA" id="ARBA00004651"/>
    </source>
</evidence>
<keyword evidence="2" id="KW-1003">Cell membrane</keyword>
<feature type="domain" description="MacB-like periplasmic core" evidence="9">
    <location>
        <begin position="476"/>
        <end position="624"/>
    </location>
</feature>
<dbReference type="GO" id="GO:0005886">
    <property type="term" value="C:plasma membrane"/>
    <property type="evidence" value="ECO:0007669"/>
    <property type="project" value="UniProtKB-SubCell"/>
</dbReference>